<evidence type="ECO:0000313" key="5">
    <source>
        <dbReference type="EMBL" id="UWZ81613.1"/>
    </source>
</evidence>
<name>A0ABY5ZR58_9BACT</name>
<dbReference type="InterPro" id="IPR006664">
    <property type="entry name" value="OMP_bac"/>
</dbReference>
<dbReference type="Proteomes" id="UP001060414">
    <property type="component" value="Chromosome"/>
</dbReference>
<evidence type="ECO:0000313" key="6">
    <source>
        <dbReference type="Proteomes" id="UP001060414"/>
    </source>
</evidence>
<gene>
    <name evidence="5" type="ORF">L9S41_16155</name>
</gene>
<keyword evidence="2 3" id="KW-0472">Membrane</keyword>
<proteinExistence type="predicted"/>
<evidence type="ECO:0000256" key="3">
    <source>
        <dbReference type="PROSITE-ProRule" id="PRU00473"/>
    </source>
</evidence>
<dbReference type="SUPFAM" id="SSF103088">
    <property type="entry name" value="OmpA-like"/>
    <property type="match status" value="1"/>
</dbReference>
<evidence type="ECO:0000256" key="1">
    <source>
        <dbReference type="ARBA" id="ARBA00004442"/>
    </source>
</evidence>
<evidence type="ECO:0000256" key="2">
    <source>
        <dbReference type="ARBA" id="ARBA00023136"/>
    </source>
</evidence>
<dbReference type="Gene3D" id="3.30.1330.60">
    <property type="entry name" value="OmpA-like domain"/>
    <property type="match status" value="1"/>
</dbReference>
<reference evidence="5" key="1">
    <citation type="journal article" date="2022" name="Environ. Microbiol.">
        <title>Geoalkalibacter halelectricus SAP #1 sp. nov. possessing extracellular electron transfer and mineral#reducing capabilities from a haloalkaline environment.</title>
        <authorList>
            <person name="Yadav S."/>
            <person name="Singh R."/>
            <person name="Sundharam S.S."/>
            <person name="Chaudhary S."/>
            <person name="Krishnamurthi S."/>
            <person name="Patil S.A."/>
        </authorList>
    </citation>
    <scope>NUCLEOTIDE SEQUENCE</scope>
    <source>
        <strain evidence="5">SAP-1</strain>
    </source>
</reference>
<accession>A0ABY5ZR58</accession>
<dbReference type="InterPro" id="IPR036737">
    <property type="entry name" value="OmpA-like_sf"/>
</dbReference>
<dbReference type="InterPro" id="IPR050330">
    <property type="entry name" value="Bact_OuterMem_StrucFunc"/>
</dbReference>
<feature type="domain" description="OmpA-like" evidence="4">
    <location>
        <begin position="49"/>
        <end position="167"/>
    </location>
</feature>
<dbReference type="InterPro" id="IPR006665">
    <property type="entry name" value="OmpA-like"/>
</dbReference>
<protein>
    <submittedName>
        <fullName evidence="5">OmpA family protein</fullName>
    </submittedName>
</protein>
<organism evidence="5 6">
    <name type="scientific">Geoalkalibacter halelectricus</name>
    <dbReference type="NCBI Taxonomy" id="2847045"/>
    <lineage>
        <taxon>Bacteria</taxon>
        <taxon>Pseudomonadati</taxon>
        <taxon>Thermodesulfobacteriota</taxon>
        <taxon>Desulfuromonadia</taxon>
        <taxon>Desulfuromonadales</taxon>
        <taxon>Geoalkalibacteraceae</taxon>
        <taxon>Geoalkalibacter</taxon>
    </lineage>
</organism>
<dbReference type="PANTHER" id="PTHR30329">
    <property type="entry name" value="STATOR ELEMENT OF FLAGELLAR MOTOR COMPLEX"/>
    <property type="match status" value="1"/>
</dbReference>
<keyword evidence="6" id="KW-1185">Reference proteome</keyword>
<dbReference type="Pfam" id="PF00691">
    <property type="entry name" value="OmpA"/>
    <property type="match status" value="1"/>
</dbReference>
<sequence>MERPHEVGEAGRIDVNLAARDARGQELLVAAEPVAVRFIQTSQLLAQRLDFRVQERYALILFDFDHHSIDARNRHIVEQIGARIRDLPQAGVEIVGHTDNIGSEAYNQQLSERRARAVYDLLRNAAPGAAERIEYRGAGMIDPPYDNLSSETRAFNRTVTITLEYLARE</sequence>
<evidence type="ECO:0000259" key="4">
    <source>
        <dbReference type="PROSITE" id="PS51123"/>
    </source>
</evidence>
<dbReference type="EMBL" id="CP092109">
    <property type="protein sequence ID" value="UWZ81613.1"/>
    <property type="molecule type" value="Genomic_DNA"/>
</dbReference>
<dbReference type="CDD" id="cd07185">
    <property type="entry name" value="OmpA_C-like"/>
    <property type="match status" value="1"/>
</dbReference>
<comment type="subcellular location">
    <subcellularLocation>
        <location evidence="1">Cell outer membrane</location>
    </subcellularLocation>
</comment>
<dbReference type="PANTHER" id="PTHR30329:SF17">
    <property type="entry name" value="LIPOPROTEIN YFIB-RELATED"/>
    <property type="match status" value="1"/>
</dbReference>
<dbReference type="PRINTS" id="PR01021">
    <property type="entry name" value="OMPADOMAIN"/>
</dbReference>
<dbReference type="PROSITE" id="PS51123">
    <property type="entry name" value="OMPA_2"/>
    <property type="match status" value="1"/>
</dbReference>